<name>A0A846W0I4_9NOCA</name>
<dbReference type="AlphaFoldDB" id="A0A846W0I4"/>
<feature type="transmembrane region" description="Helical" evidence="1">
    <location>
        <begin position="101"/>
        <end position="118"/>
    </location>
</feature>
<keyword evidence="3" id="KW-1185">Reference proteome</keyword>
<dbReference type="EMBL" id="JAAXOM010000001">
    <property type="protein sequence ID" value="NKX86360.1"/>
    <property type="molecule type" value="Genomic_DNA"/>
</dbReference>
<keyword evidence="1" id="KW-0812">Transmembrane</keyword>
<comment type="caution">
    <text evidence="2">The sequence shown here is derived from an EMBL/GenBank/DDBJ whole genome shotgun (WGS) entry which is preliminary data.</text>
</comment>
<organism evidence="2 3">
    <name type="scientific">Nocardia coubleae</name>
    <dbReference type="NCBI Taxonomy" id="356147"/>
    <lineage>
        <taxon>Bacteria</taxon>
        <taxon>Bacillati</taxon>
        <taxon>Actinomycetota</taxon>
        <taxon>Actinomycetes</taxon>
        <taxon>Mycobacteriales</taxon>
        <taxon>Nocardiaceae</taxon>
        <taxon>Nocardia</taxon>
    </lineage>
</organism>
<sequence>MTDDPEALRRDRDQARRELGETVAELTDKFDVPARTKDKVHETTEAAKHRVTDAKYQALYTADKARDKAGQVVDKVESTVPDPVVDRGRQAADLAARKPQVPVAAAAVFAALLVWFLARRRRA</sequence>
<dbReference type="InterPro" id="IPR022062">
    <property type="entry name" value="DUF3618"/>
</dbReference>
<reference evidence="2 3" key="1">
    <citation type="submission" date="2020-04" db="EMBL/GenBank/DDBJ databases">
        <title>MicrobeNet Type strains.</title>
        <authorList>
            <person name="Nicholson A.C."/>
        </authorList>
    </citation>
    <scope>NUCLEOTIDE SEQUENCE [LARGE SCALE GENOMIC DNA]</scope>
    <source>
        <strain evidence="2 3">DSM 44960</strain>
    </source>
</reference>
<dbReference type="Proteomes" id="UP000572007">
    <property type="component" value="Unassembled WGS sequence"/>
</dbReference>
<evidence type="ECO:0000313" key="2">
    <source>
        <dbReference type="EMBL" id="NKX86360.1"/>
    </source>
</evidence>
<evidence type="ECO:0000256" key="1">
    <source>
        <dbReference type="SAM" id="Phobius"/>
    </source>
</evidence>
<keyword evidence="1" id="KW-1133">Transmembrane helix</keyword>
<accession>A0A846W0I4</accession>
<evidence type="ECO:0000313" key="3">
    <source>
        <dbReference type="Proteomes" id="UP000572007"/>
    </source>
</evidence>
<dbReference type="Pfam" id="PF12277">
    <property type="entry name" value="DUF3618"/>
    <property type="match status" value="1"/>
</dbReference>
<gene>
    <name evidence="2" type="ORF">HGA10_03395</name>
</gene>
<keyword evidence="1" id="KW-0472">Membrane</keyword>
<protein>
    <submittedName>
        <fullName evidence="2">DUF3618 domain-containing protein</fullName>
    </submittedName>
</protein>
<dbReference type="RefSeq" id="WP_067638626.1">
    <property type="nucleotide sequence ID" value="NZ_JAAXOM010000001.1"/>
</dbReference>
<proteinExistence type="predicted"/>